<reference evidence="2" key="1">
    <citation type="journal article" date="2016" name="Nature">
        <title>Genome evolution in the allotetraploid frog Xenopus laevis.</title>
        <authorList>
            <person name="Session A.M."/>
            <person name="Uno Y."/>
            <person name="Kwon T."/>
            <person name="Chapman J.A."/>
            <person name="Toyoda A."/>
            <person name="Takahashi S."/>
            <person name="Fukui A."/>
            <person name="Hikosaka A."/>
            <person name="Suzuki A."/>
            <person name="Kondo M."/>
            <person name="van Heeringen S.J."/>
            <person name="Quigley I."/>
            <person name="Heinz S."/>
            <person name="Ogino H."/>
            <person name="Ochi H."/>
            <person name="Hellsten U."/>
            <person name="Lyons J.B."/>
            <person name="Simakov O."/>
            <person name="Putnam N."/>
            <person name="Stites J."/>
            <person name="Kuroki Y."/>
            <person name="Tanaka T."/>
            <person name="Michiue T."/>
            <person name="Watanabe M."/>
            <person name="Bogdanovic O."/>
            <person name="Lister R."/>
            <person name="Georgiou G."/>
            <person name="Paranjpe S.S."/>
            <person name="van Kruijsbergen I."/>
            <person name="Shu S."/>
            <person name="Carlson J."/>
            <person name="Kinoshita T."/>
            <person name="Ohta Y."/>
            <person name="Mawaribuchi S."/>
            <person name="Jenkins J."/>
            <person name="Grimwood J."/>
            <person name="Schmutz J."/>
            <person name="Mitros T."/>
            <person name="Mozaffari S.V."/>
            <person name="Suzuki Y."/>
            <person name="Haramoto Y."/>
            <person name="Yamamoto T.S."/>
            <person name="Takagi C."/>
            <person name="Heald R."/>
            <person name="Miller K."/>
            <person name="Haudenschild C."/>
            <person name="Kitzman J."/>
            <person name="Nakayama T."/>
            <person name="Izutsu Y."/>
            <person name="Robert J."/>
            <person name="Fortriede J."/>
            <person name="Burns K."/>
            <person name="Lotay V."/>
            <person name="Karimi K."/>
            <person name="Yasuoka Y."/>
            <person name="Dichmann D.S."/>
            <person name="Flajnik M.F."/>
            <person name="Houston D.W."/>
            <person name="Shendure J."/>
            <person name="DuPasquier L."/>
            <person name="Vize P.D."/>
            <person name="Zorn A.M."/>
            <person name="Ito M."/>
            <person name="Marcotte E.M."/>
            <person name="Wallingford J.B."/>
            <person name="Ito Y."/>
            <person name="Asashima M."/>
            <person name="Ueno N."/>
            <person name="Matsuda Y."/>
            <person name="Veenstra G.J."/>
            <person name="Fujiyama A."/>
            <person name="Harland R.M."/>
            <person name="Taira M."/>
            <person name="Rokhsar D.S."/>
        </authorList>
    </citation>
    <scope>NUCLEOTIDE SEQUENCE [LARGE SCALE GENOMIC DNA]</scope>
    <source>
        <strain evidence="2">J</strain>
    </source>
</reference>
<sequence length="87" mass="10019">MENVTTFFYSVSIVGTFVWEHLVLASMETHTQNCILPLTTKKLHWITISQACFVISEDSFPLFTCCSFKRHNGRMFNVNVFLPLSLV</sequence>
<dbReference type="AlphaFoldDB" id="A0A974CSE6"/>
<dbReference type="EMBL" id="CM004475">
    <property type="protein sequence ID" value="OCT78607.1"/>
    <property type="molecule type" value="Genomic_DNA"/>
</dbReference>
<accession>A0A974CSE6</accession>
<evidence type="ECO:0000313" key="1">
    <source>
        <dbReference type="EMBL" id="OCT78607.1"/>
    </source>
</evidence>
<proteinExistence type="predicted"/>
<organism evidence="1 2">
    <name type="scientific">Xenopus laevis</name>
    <name type="common">African clawed frog</name>
    <dbReference type="NCBI Taxonomy" id="8355"/>
    <lineage>
        <taxon>Eukaryota</taxon>
        <taxon>Metazoa</taxon>
        <taxon>Chordata</taxon>
        <taxon>Craniata</taxon>
        <taxon>Vertebrata</taxon>
        <taxon>Euteleostomi</taxon>
        <taxon>Amphibia</taxon>
        <taxon>Batrachia</taxon>
        <taxon>Anura</taxon>
        <taxon>Pipoidea</taxon>
        <taxon>Pipidae</taxon>
        <taxon>Xenopodinae</taxon>
        <taxon>Xenopus</taxon>
        <taxon>Xenopus</taxon>
    </lineage>
</organism>
<gene>
    <name evidence="1" type="ORF">XELAEV_18029694mg</name>
</gene>
<protein>
    <submittedName>
        <fullName evidence="1">Uncharacterized protein</fullName>
    </submittedName>
</protein>
<name>A0A974CSE6_XENLA</name>
<evidence type="ECO:0000313" key="2">
    <source>
        <dbReference type="Proteomes" id="UP000694892"/>
    </source>
</evidence>
<dbReference type="Proteomes" id="UP000694892">
    <property type="component" value="Chromosome 5S"/>
</dbReference>